<keyword evidence="2" id="KW-1185">Reference proteome</keyword>
<protein>
    <recommendedName>
        <fullName evidence="3">DUF2190 family protein</fullName>
    </recommendedName>
</protein>
<evidence type="ECO:0008006" key="3">
    <source>
        <dbReference type="Google" id="ProtNLM"/>
    </source>
</evidence>
<comment type="caution">
    <text evidence="1">The sequence shown here is derived from an EMBL/GenBank/DDBJ whole genome shotgun (WGS) entry which is preliminary data.</text>
</comment>
<evidence type="ECO:0000313" key="1">
    <source>
        <dbReference type="EMBL" id="MFD1709857.1"/>
    </source>
</evidence>
<evidence type="ECO:0000313" key="2">
    <source>
        <dbReference type="Proteomes" id="UP001597304"/>
    </source>
</evidence>
<reference evidence="2" key="1">
    <citation type="journal article" date="2019" name="Int. J. Syst. Evol. Microbiol.">
        <title>The Global Catalogue of Microorganisms (GCM) 10K type strain sequencing project: providing services to taxonomists for standard genome sequencing and annotation.</title>
        <authorList>
            <consortium name="The Broad Institute Genomics Platform"/>
            <consortium name="The Broad Institute Genome Sequencing Center for Infectious Disease"/>
            <person name="Wu L."/>
            <person name="Ma J."/>
        </authorList>
    </citation>
    <scope>NUCLEOTIDE SEQUENCE [LARGE SCALE GENOMIC DNA]</scope>
    <source>
        <strain evidence="2">LMG 29247</strain>
    </source>
</reference>
<organism evidence="1 2">
    <name type="scientific">Ottowia flava</name>
    <dbReference type="NCBI Taxonomy" id="2675430"/>
    <lineage>
        <taxon>Bacteria</taxon>
        <taxon>Pseudomonadati</taxon>
        <taxon>Pseudomonadota</taxon>
        <taxon>Betaproteobacteria</taxon>
        <taxon>Burkholderiales</taxon>
        <taxon>Comamonadaceae</taxon>
        <taxon>Ottowia</taxon>
    </lineage>
</organism>
<proteinExistence type="predicted"/>
<name>A0ABW4KRX8_9BURK</name>
<accession>A0ABW4KRX8</accession>
<dbReference type="RefSeq" id="WP_147914072.1">
    <property type="nucleotide sequence ID" value="NZ_JBHUEJ010000011.1"/>
</dbReference>
<sequence>MSALIPTVAHRGARNAATIELLDDGPGQAAIHLYESAGGALLAVRKLKKPCGILNAAGQIALQQADEDDLIAAGGDAAHGELVSASGVSVGEGSVTDGAGSGVFKLVSGTTLIAGGVLRLVEPALLG</sequence>
<dbReference type="EMBL" id="JBHUEJ010000011">
    <property type="protein sequence ID" value="MFD1709857.1"/>
    <property type="molecule type" value="Genomic_DNA"/>
</dbReference>
<dbReference type="Proteomes" id="UP001597304">
    <property type="component" value="Unassembled WGS sequence"/>
</dbReference>
<gene>
    <name evidence="1" type="ORF">ACFSF0_04520</name>
</gene>